<keyword evidence="2" id="KW-1185">Reference proteome</keyword>
<dbReference type="AlphaFoldDB" id="A0AAN9YUX9"/>
<dbReference type="Proteomes" id="UP001320420">
    <property type="component" value="Unassembled WGS sequence"/>
</dbReference>
<evidence type="ECO:0000313" key="2">
    <source>
        <dbReference type="Proteomes" id="UP001320420"/>
    </source>
</evidence>
<gene>
    <name evidence="1" type="ORF">SLS62_002789</name>
</gene>
<accession>A0AAN9YUX9</accession>
<sequence>MDSSPYNLTIYQDHFNQPTVTTTTTMPHPFSPEDFPINEGFKLKPNKVFYLRKTIHFKTTAKIMELTGQLRQPFRGFTSAWADEAGQTAHKLEEAGRPARYEVGSCGEMMRTIKTMTDGKTGEKVCDLNITFISFDSSKVRFPAGSAHSRHEVELAPVDDAATRDGQKHECFIRHSVPYFWDMTSGQTGVLYKCLNQQRCEVGRVASYGFDKDAILVVNDDEVDEVVALATAVILLNGRDAMDH</sequence>
<name>A0AAN9YUX9_9PEZI</name>
<proteinExistence type="predicted"/>
<comment type="caution">
    <text evidence="1">The sequence shown here is derived from an EMBL/GenBank/DDBJ whole genome shotgun (WGS) entry which is preliminary data.</text>
</comment>
<reference evidence="1 2" key="1">
    <citation type="submission" date="2024-02" db="EMBL/GenBank/DDBJ databases">
        <title>De novo assembly and annotation of 12 fungi associated with fruit tree decline syndrome in Ontario, Canada.</title>
        <authorList>
            <person name="Sulman M."/>
            <person name="Ellouze W."/>
            <person name="Ilyukhin E."/>
        </authorList>
    </citation>
    <scope>NUCLEOTIDE SEQUENCE [LARGE SCALE GENOMIC DNA]</scope>
    <source>
        <strain evidence="1 2">M11/M66-122</strain>
    </source>
</reference>
<dbReference type="EMBL" id="JAKJXP020000014">
    <property type="protein sequence ID" value="KAK7755284.1"/>
    <property type="molecule type" value="Genomic_DNA"/>
</dbReference>
<organism evidence="1 2">
    <name type="scientific">Diatrype stigma</name>
    <dbReference type="NCBI Taxonomy" id="117547"/>
    <lineage>
        <taxon>Eukaryota</taxon>
        <taxon>Fungi</taxon>
        <taxon>Dikarya</taxon>
        <taxon>Ascomycota</taxon>
        <taxon>Pezizomycotina</taxon>
        <taxon>Sordariomycetes</taxon>
        <taxon>Xylariomycetidae</taxon>
        <taxon>Xylariales</taxon>
        <taxon>Diatrypaceae</taxon>
        <taxon>Diatrype</taxon>
    </lineage>
</organism>
<protein>
    <submittedName>
        <fullName evidence="1">Uncharacterized protein</fullName>
    </submittedName>
</protein>
<evidence type="ECO:0000313" key="1">
    <source>
        <dbReference type="EMBL" id="KAK7755284.1"/>
    </source>
</evidence>